<dbReference type="InterPro" id="IPR019826">
    <property type="entry name" value="Carboxylesterase_B_AS"/>
</dbReference>
<evidence type="ECO:0000259" key="2">
    <source>
        <dbReference type="Pfam" id="PF00135"/>
    </source>
</evidence>
<dbReference type="PROSITE" id="PS00122">
    <property type="entry name" value="CARBOXYLESTERASE_B_1"/>
    <property type="match status" value="1"/>
</dbReference>
<dbReference type="EMBL" id="CAJVCE010000018">
    <property type="protein sequence ID" value="CAG7652650.1"/>
    <property type="molecule type" value="Genomic_DNA"/>
</dbReference>
<dbReference type="RefSeq" id="WP_218101508.1">
    <property type="nucleotide sequence ID" value="NZ_CAJVCE010000018.1"/>
</dbReference>
<organism evidence="3 4">
    <name type="scientific">Paenibacillus allorhizosphaerae</name>
    <dbReference type="NCBI Taxonomy" id="2849866"/>
    <lineage>
        <taxon>Bacteria</taxon>
        <taxon>Bacillati</taxon>
        <taxon>Bacillota</taxon>
        <taxon>Bacilli</taxon>
        <taxon>Bacillales</taxon>
        <taxon>Paenibacillaceae</taxon>
        <taxon>Paenibacillus</taxon>
    </lineage>
</organism>
<proteinExistence type="inferred from homology"/>
<dbReference type="Proteomes" id="UP000730618">
    <property type="component" value="Unassembled WGS sequence"/>
</dbReference>
<dbReference type="GO" id="GO:0016787">
    <property type="term" value="F:hydrolase activity"/>
    <property type="evidence" value="ECO:0007669"/>
    <property type="project" value="UniProtKB-KW"/>
</dbReference>
<dbReference type="InterPro" id="IPR050309">
    <property type="entry name" value="Type-B_Carboxylest/Lipase"/>
</dbReference>
<protein>
    <recommendedName>
        <fullName evidence="1">Carboxylic ester hydrolase</fullName>
        <ecNumber evidence="1">3.1.1.-</ecNumber>
    </recommendedName>
</protein>
<name>A0ABM8VPC8_9BACL</name>
<dbReference type="InterPro" id="IPR002018">
    <property type="entry name" value="CarbesteraseB"/>
</dbReference>
<dbReference type="PANTHER" id="PTHR11559">
    <property type="entry name" value="CARBOXYLESTERASE"/>
    <property type="match status" value="1"/>
</dbReference>
<dbReference type="EC" id="3.1.1.-" evidence="1"/>
<comment type="caution">
    <text evidence="3">The sequence shown here is derived from an EMBL/GenBank/DDBJ whole genome shotgun (WGS) entry which is preliminary data.</text>
</comment>
<gene>
    <name evidence="3" type="primary">pnbA</name>
    <name evidence="3" type="ORF">PAECIP111802_05289</name>
</gene>
<comment type="similarity">
    <text evidence="1">Belongs to the type-B carboxylesterase/lipase family.</text>
</comment>
<evidence type="ECO:0000313" key="3">
    <source>
        <dbReference type="EMBL" id="CAG7652650.1"/>
    </source>
</evidence>
<evidence type="ECO:0000256" key="1">
    <source>
        <dbReference type="RuleBase" id="RU361235"/>
    </source>
</evidence>
<dbReference type="Pfam" id="PF00135">
    <property type="entry name" value="COesterase"/>
    <property type="match status" value="1"/>
</dbReference>
<reference evidence="3 4" key="1">
    <citation type="submission" date="2021-06" db="EMBL/GenBank/DDBJ databases">
        <authorList>
            <person name="Criscuolo A."/>
        </authorList>
    </citation>
    <scope>NUCLEOTIDE SEQUENCE [LARGE SCALE GENOMIC DNA]</scope>
    <source>
        <strain evidence="4">CIP 111802</strain>
    </source>
</reference>
<keyword evidence="4" id="KW-1185">Reference proteome</keyword>
<evidence type="ECO:0000313" key="4">
    <source>
        <dbReference type="Proteomes" id="UP000730618"/>
    </source>
</evidence>
<accession>A0ABM8VPC8</accession>
<feature type="domain" description="Carboxylesterase type B" evidence="2">
    <location>
        <begin position="2"/>
        <end position="447"/>
    </location>
</feature>
<keyword evidence="1 3" id="KW-0378">Hydrolase</keyword>
<sequence length="466" mass="50756">MIITTNTGQVRGVQEGNLYIFRGIPYAEAPVGERRFLPPYPKQPWDGILEASRFGLKSYQPVHGQNNLLKEQSEDCLSLNIWTSGVEQANRPVLVNIHGGGFVAGTGAEFAGLTFAKQDNIVCVSLNYRLGALGFLHLGDLLGDAYQTSGNNGILDIVAALKWVKENISCFGGDPNRITVSGVSAGAKCASTLLTVPAAQGLFHQVIARSGATQSIRDTRTATLITLRLLDKLGIPHKEAHRLLTIPAQTIIEAQDNSLHTFGPVRDGLTIPMEPITAVLGKLKRKIPLLLGTNKDEAASFITNSPGLKVQNEDVLNTLFGSNSGLVLNAYRKAALLKPAEEAWKDTLTDCFYRIAAVRLAEMAAEHGQPVWLYRFEYAGKQGAVHGAESPFVNDSNPTEVKELATRMHAAWAAFIRSGEPTAEGLPEWPAFTLSERSTMVLNQECRLEREADLSENDFPMQVIQL</sequence>